<dbReference type="SUPFAM" id="SSF50630">
    <property type="entry name" value="Acid proteases"/>
    <property type="match status" value="1"/>
</dbReference>
<dbReference type="Pfam" id="PF00078">
    <property type="entry name" value="RVT_1"/>
    <property type="match status" value="1"/>
</dbReference>
<dbReference type="InterPro" id="IPR043502">
    <property type="entry name" value="DNA/RNA_pol_sf"/>
</dbReference>
<dbReference type="InterPro" id="IPR041577">
    <property type="entry name" value="RT_RNaseH_2"/>
</dbReference>
<dbReference type="Pfam" id="PF17921">
    <property type="entry name" value="Integrase_H2C2"/>
    <property type="match status" value="1"/>
</dbReference>
<organism evidence="7">
    <name type="scientific">Fagus sylvatica</name>
    <name type="common">Beechnut</name>
    <dbReference type="NCBI Taxonomy" id="28930"/>
    <lineage>
        <taxon>Eukaryota</taxon>
        <taxon>Viridiplantae</taxon>
        <taxon>Streptophyta</taxon>
        <taxon>Embryophyta</taxon>
        <taxon>Tracheophyta</taxon>
        <taxon>Spermatophyta</taxon>
        <taxon>Magnoliopsida</taxon>
        <taxon>eudicotyledons</taxon>
        <taxon>Gunneridae</taxon>
        <taxon>Pentapetalae</taxon>
        <taxon>rosids</taxon>
        <taxon>fabids</taxon>
        <taxon>Fagales</taxon>
        <taxon>Fagaceae</taxon>
        <taxon>Fagus</taxon>
    </lineage>
</organism>
<dbReference type="Gene3D" id="2.40.70.10">
    <property type="entry name" value="Acid Proteases"/>
    <property type="match status" value="1"/>
</dbReference>
<dbReference type="Gene3D" id="3.10.10.10">
    <property type="entry name" value="HIV Type 1 Reverse Transcriptase, subunit A, domain 1"/>
    <property type="match status" value="1"/>
</dbReference>
<keyword evidence="4" id="KW-0378">Hydrolase</keyword>
<dbReference type="CDD" id="cd00303">
    <property type="entry name" value="retropepsin_like"/>
    <property type="match status" value="1"/>
</dbReference>
<dbReference type="InterPro" id="IPR021109">
    <property type="entry name" value="Peptidase_aspartic_dom_sf"/>
</dbReference>
<protein>
    <recommendedName>
        <fullName evidence="6">Integrase catalytic domain-containing protein</fullName>
    </recommendedName>
</protein>
<dbReference type="SUPFAM" id="SSF53098">
    <property type="entry name" value="Ribonuclease H-like"/>
    <property type="match status" value="1"/>
</dbReference>
<dbReference type="GO" id="GO:0004519">
    <property type="term" value="F:endonuclease activity"/>
    <property type="evidence" value="ECO:0007669"/>
    <property type="project" value="UniProtKB-KW"/>
</dbReference>
<keyword evidence="5" id="KW-0511">Multifunctional enzyme</keyword>
<dbReference type="EMBL" id="OIVN01000624">
    <property type="protein sequence ID" value="SPC83127.1"/>
    <property type="molecule type" value="Genomic_DNA"/>
</dbReference>
<dbReference type="InterPro" id="IPR050951">
    <property type="entry name" value="Retrovirus_Pol_polyprotein"/>
</dbReference>
<dbReference type="AlphaFoldDB" id="A0A2N9EWG5"/>
<dbReference type="GO" id="GO:0016779">
    <property type="term" value="F:nucleotidyltransferase activity"/>
    <property type="evidence" value="ECO:0007669"/>
    <property type="project" value="UniProtKB-KW"/>
</dbReference>
<dbReference type="InterPro" id="IPR000477">
    <property type="entry name" value="RT_dom"/>
</dbReference>
<evidence type="ECO:0000256" key="3">
    <source>
        <dbReference type="ARBA" id="ARBA00022722"/>
    </source>
</evidence>
<dbReference type="Gene3D" id="3.30.70.270">
    <property type="match status" value="3"/>
</dbReference>
<evidence type="ECO:0000313" key="7">
    <source>
        <dbReference type="EMBL" id="SPC83127.1"/>
    </source>
</evidence>
<dbReference type="PROSITE" id="PS50994">
    <property type="entry name" value="INTEGRASE"/>
    <property type="match status" value="1"/>
</dbReference>
<dbReference type="InterPro" id="IPR041588">
    <property type="entry name" value="Integrase_H2C2"/>
</dbReference>
<evidence type="ECO:0000256" key="1">
    <source>
        <dbReference type="ARBA" id="ARBA00022679"/>
    </source>
</evidence>
<dbReference type="InterPro" id="IPR043128">
    <property type="entry name" value="Rev_trsase/Diguanyl_cyclase"/>
</dbReference>
<dbReference type="InterPro" id="IPR001584">
    <property type="entry name" value="Integrase_cat-core"/>
</dbReference>
<dbReference type="InterPro" id="IPR036397">
    <property type="entry name" value="RNaseH_sf"/>
</dbReference>
<dbReference type="CDD" id="cd01647">
    <property type="entry name" value="RT_LTR"/>
    <property type="match status" value="1"/>
</dbReference>
<dbReference type="GO" id="GO:0003676">
    <property type="term" value="F:nucleic acid binding"/>
    <property type="evidence" value="ECO:0007669"/>
    <property type="project" value="InterPro"/>
</dbReference>
<dbReference type="Gene3D" id="1.10.340.70">
    <property type="match status" value="1"/>
</dbReference>
<keyword evidence="4" id="KW-0255">Endonuclease</keyword>
<keyword evidence="2" id="KW-0548">Nucleotidyltransferase</keyword>
<name>A0A2N9EWG5_FAGSY</name>
<dbReference type="PANTHER" id="PTHR37984:SF5">
    <property type="entry name" value="PROTEIN NYNRIN-LIKE"/>
    <property type="match status" value="1"/>
</dbReference>
<feature type="domain" description="Integrase catalytic" evidence="6">
    <location>
        <begin position="642"/>
        <end position="738"/>
    </location>
</feature>
<evidence type="ECO:0000256" key="2">
    <source>
        <dbReference type="ARBA" id="ARBA00022695"/>
    </source>
</evidence>
<evidence type="ECO:0000259" key="6">
    <source>
        <dbReference type="PROSITE" id="PS50994"/>
    </source>
</evidence>
<keyword evidence="1" id="KW-0808">Transferase</keyword>
<dbReference type="SUPFAM" id="SSF56672">
    <property type="entry name" value="DNA/RNA polymerases"/>
    <property type="match status" value="1"/>
</dbReference>
<dbReference type="Pfam" id="PF17919">
    <property type="entry name" value="RT_RNaseH_2"/>
    <property type="match status" value="1"/>
</dbReference>
<sequence>MMARILIDPGSTHSFVSPSFACHLGKEPELLDFLMMVDIPIGDSLVTDLVYRSCVVQVADRELLIDLILLDIQDFDVILGMDWLSPYHASVDCYSKRVTFHIPNQSEFHFEGIKEASLPLISAMRAYRLLRKGCHDYLAYVFNSKSELLELDRIREVKEFPDVFPEDLPRLPPDREIEFSIDLLSGTTPISKAPYRMAPVELEELKRQQKELLDKGFIRPSVSPWGAPVLFVKKDGTMRLCIDYRQLNRVTMKNKYPLPRIDDLFDQLQGAKVFSKIDLRSRYHQLKIKGDDIPKTAFRTRVLSHAICWEKHEQNLRVVLQTLRENQLYGKLSKCEFWLAKVTFLGHVISREGISVDPNKVEAVMKWERPTNVTDFEWTEECERSFQELKSRLTSTPILIIPTNTSGFVVFSDASRKGLGCVLMQNGKVVAYASRQLKTYEQNYPTHDLELAARRWLDLLKDYDCTIQYHPGKANVVVDALSRKSAGFLAHLRAKEWRLLEELKDLNVELSLNSLGVLIANMRVEPIIKKKIYEAQQIDPQILHWVEEAKKGSQSEFKVSKDGILRFRGRICVPDDLKVKNQLLEEAHRSKYTMHPRSTKMYQNLRGEYWWNNMMREIAQFVSRCFVCQQVKAEHQKPAGTLQPLPLLEWKWEHITIDFVLGLPRTSRKHDVERVVVDRLTKSAHFLPIKMTQSLENLAQLYIREIVRLHGVPVSIVSDRDPRFTARFWKSLCHDPNL</sequence>
<dbReference type="Gene3D" id="3.30.420.10">
    <property type="entry name" value="Ribonuclease H-like superfamily/Ribonuclease H"/>
    <property type="match status" value="1"/>
</dbReference>
<dbReference type="GO" id="GO:0015074">
    <property type="term" value="P:DNA integration"/>
    <property type="evidence" value="ECO:0007669"/>
    <property type="project" value="InterPro"/>
</dbReference>
<proteinExistence type="predicted"/>
<dbReference type="InterPro" id="IPR012337">
    <property type="entry name" value="RNaseH-like_sf"/>
</dbReference>
<dbReference type="PANTHER" id="PTHR37984">
    <property type="entry name" value="PROTEIN CBG26694"/>
    <property type="match status" value="1"/>
</dbReference>
<evidence type="ECO:0000256" key="5">
    <source>
        <dbReference type="ARBA" id="ARBA00023268"/>
    </source>
</evidence>
<keyword evidence="3" id="KW-0540">Nuclease</keyword>
<dbReference type="Pfam" id="PF08284">
    <property type="entry name" value="RVP_2"/>
    <property type="match status" value="1"/>
</dbReference>
<accession>A0A2N9EWG5</accession>
<gene>
    <name evidence="7" type="ORF">FSB_LOCUS11009</name>
</gene>
<reference evidence="7" key="1">
    <citation type="submission" date="2018-02" db="EMBL/GenBank/DDBJ databases">
        <authorList>
            <person name="Cohen D.B."/>
            <person name="Kent A.D."/>
        </authorList>
    </citation>
    <scope>NUCLEOTIDE SEQUENCE</scope>
</reference>
<evidence type="ECO:0000256" key="4">
    <source>
        <dbReference type="ARBA" id="ARBA00022759"/>
    </source>
</evidence>